<dbReference type="PATRIC" id="fig|42234.21.peg.4513"/>
<feature type="domain" description="TniQ" evidence="1">
    <location>
        <begin position="15"/>
        <end position="98"/>
    </location>
</feature>
<evidence type="ECO:0000259" key="1">
    <source>
        <dbReference type="Pfam" id="PF06527"/>
    </source>
</evidence>
<reference evidence="3" key="1">
    <citation type="submission" date="2014-07" db="EMBL/GenBank/DDBJ databases">
        <title>Genome sequencing of plant-pathogenic Streptomyces species.</title>
        <authorList>
            <person name="Harrison J."/>
            <person name="Sapp M."/>
            <person name="Thwaites R."/>
            <person name="Studholme D.J."/>
        </authorList>
    </citation>
    <scope>NUCLEOTIDE SEQUENCE [LARGE SCALE GENOMIC DNA]</scope>
    <source>
        <strain evidence="3">NCPPB 4445</strain>
    </source>
</reference>
<dbReference type="Proteomes" id="UP000037151">
    <property type="component" value="Unassembled WGS sequence"/>
</dbReference>
<protein>
    <recommendedName>
        <fullName evidence="1">TniQ domain-containing protein</fullName>
    </recommendedName>
</protein>
<organism evidence="2 3">
    <name type="scientific">Streptomyces acidiscabies</name>
    <dbReference type="NCBI Taxonomy" id="42234"/>
    <lineage>
        <taxon>Bacteria</taxon>
        <taxon>Bacillati</taxon>
        <taxon>Actinomycetota</taxon>
        <taxon>Actinomycetes</taxon>
        <taxon>Kitasatosporales</taxon>
        <taxon>Streptomycetaceae</taxon>
        <taxon>Streptomyces</taxon>
    </lineage>
</organism>
<dbReference type="OrthoDB" id="2065409at2"/>
<dbReference type="AlphaFoldDB" id="A0A0L0K4L9"/>
<gene>
    <name evidence="2" type="ORF">IQ63_21835</name>
</gene>
<evidence type="ECO:0000313" key="2">
    <source>
        <dbReference type="EMBL" id="KND32796.1"/>
    </source>
</evidence>
<evidence type="ECO:0000313" key="3">
    <source>
        <dbReference type="Proteomes" id="UP000037151"/>
    </source>
</evidence>
<dbReference type="RefSeq" id="WP_050372143.1">
    <property type="nucleotide sequence ID" value="NZ_KQ257822.1"/>
</dbReference>
<name>A0A0L0K4L9_9ACTN</name>
<dbReference type="Pfam" id="PF06527">
    <property type="entry name" value="TniQ"/>
    <property type="match status" value="1"/>
</dbReference>
<accession>A0A0L0K4L9</accession>
<comment type="caution">
    <text evidence="2">The sequence shown here is derived from an EMBL/GenBank/DDBJ whole genome shotgun (WGS) entry which is preliminary data.</text>
</comment>
<dbReference type="EMBL" id="JPPY01000132">
    <property type="protein sequence ID" value="KND32796.1"/>
    <property type="molecule type" value="Genomic_DNA"/>
</dbReference>
<dbReference type="InterPro" id="IPR009492">
    <property type="entry name" value="TniQ"/>
</dbReference>
<sequence>MSSGIADERPAAPLPMRVRPHLGESTESYIRRLAKANHLRPSALHSVACGPPNWTGKPRLDRLAVLTGHPADHLNLALTDAVVPRRRTTVTGQYQRLPRGTYLLYRAIRKDAQAGLSLRHLARRHGVSRRTARAALTAVMPPARERPGRYRKTPVIAAVRHLITPMITQNVSTKDIWKTLMDDHGISISFSTLNAYVRNQRSGYRSPIPPVC</sequence>
<proteinExistence type="predicted"/>